<dbReference type="AlphaFoldDB" id="A0A8S4QRA7"/>
<organism evidence="1 2">
    <name type="scientific">Pararge aegeria aegeria</name>
    <dbReference type="NCBI Taxonomy" id="348720"/>
    <lineage>
        <taxon>Eukaryota</taxon>
        <taxon>Metazoa</taxon>
        <taxon>Ecdysozoa</taxon>
        <taxon>Arthropoda</taxon>
        <taxon>Hexapoda</taxon>
        <taxon>Insecta</taxon>
        <taxon>Pterygota</taxon>
        <taxon>Neoptera</taxon>
        <taxon>Endopterygota</taxon>
        <taxon>Lepidoptera</taxon>
        <taxon>Glossata</taxon>
        <taxon>Ditrysia</taxon>
        <taxon>Papilionoidea</taxon>
        <taxon>Nymphalidae</taxon>
        <taxon>Satyrinae</taxon>
        <taxon>Satyrini</taxon>
        <taxon>Parargina</taxon>
        <taxon>Pararge</taxon>
    </lineage>
</organism>
<gene>
    <name evidence="1" type="primary">jg24399</name>
    <name evidence="1" type="ORF">PAEG_LOCUS4559</name>
</gene>
<reference evidence="1" key="1">
    <citation type="submission" date="2022-03" db="EMBL/GenBank/DDBJ databases">
        <authorList>
            <person name="Lindestad O."/>
        </authorList>
    </citation>
    <scope>NUCLEOTIDE SEQUENCE</scope>
</reference>
<dbReference type="Proteomes" id="UP000838756">
    <property type="component" value="Unassembled WGS sequence"/>
</dbReference>
<sequence length="127" mass="13930">TFLPSLEELIAHHNNITMLDKDFHGLPSLCKADLSYNKIQSVNYEVVSKSRCTINGVPSILKIYLQDNPVLCDERLYELMTILGSLNARLSGVSTCVATQTSAPVLMRALNDIVPDTPVLVVTQLGT</sequence>
<evidence type="ECO:0000313" key="1">
    <source>
        <dbReference type="EMBL" id="CAH2216569.1"/>
    </source>
</evidence>
<accession>A0A8S4QRA7</accession>
<keyword evidence="2" id="KW-1185">Reference proteome</keyword>
<comment type="caution">
    <text evidence="1">The sequence shown here is derived from an EMBL/GenBank/DDBJ whole genome shotgun (WGS) entry which is preliminary data.</text>
</comment>
<feature type="non-terminal residue" evidence="1">
    <location>
        <position position="127"/>
    </location>
</feature>
<dbReference type="InterPro" id="IPR032675">
    <property type="entry name" value="LRR_dom_sf"/>
</dbReference>
<dbReference type="EMBL" id="CAKXAJ010015853">
    <property type="protein sequence ID" value="CAH2216569.1"/>
    <property type="molecule type" value="Genomic_DNA"/>
</dbReference>
<feature type="non-terminal residue" evidence="1">
    <location>
        <position position="1"/>
    </location>
</feature>
<dbReference type="SUPFAM" id="SSF52058">
    <property type="entry name" value="L domain-like"/>
    <property type="match status" value="1"/>
</dbReference>
<protein>
    <submittedName>
        <fullName evidence="1">Jg24399 protein</fullName>
    </submittedName>
</protein>
<name>A0A8S4QRA7_9NEOP</name>
<proteinExistence type="predicted"/>
<evidence type="ECO:0000313" key="2">
    <source>
        <dbReference type="Proteomes" id="UP000838756"/>
    </source>
</evidence>
<dbReference type="OrthoDB" id="442066at2759"/>
<dbReference type="Gene3D" id="3.80.10.10">
    <property type="entry name" value="Ribonuclease Inhibitor"/>
    <property type="match status" value="1"/>
</dbReference>